<dbReference type="Gramene" id="AET2Gv20352700.1">
    <property type="protein sequence ID" value="AET2Gv20352700.1"/>
    <property type="gene ID" value="AET2Gv20352700"/>
</dbReference>
<feature type="compositionally biased region" description="Pro residues" evidence="1">
    <location>
        <begin position="28"/>
        <end position="43"/>
    </location>
</feature>
<protein>
    <submittedName>
        <fullName evidence="2">Uncharacterized protein</fullName>
    </submittedName>
</protein>
<reference evidence="2" key="3">
    <citation type="journal article" date="2017" name="Nature">
        <title>Genome sequence of the progenitor of the wheat D genome Aegilops tauschii.</title>
        <authorList>
            <person name="Luo M.C."/>
            <person name="Gu Y.Q."/>
            <person name="Puiu D."/>
            <person name="Wang H."/>
            <person name="Twardziok S.O."/>
            <person name="Deal K.R."/>
            <person name="Huo N."/>
            <person name="Zhu T."/>
            <person name="Wang L."/>
            <person name="Wang Y."/>
            <person name="McGuire P.E."/>
            <person name="Liu S."/>
            <person name="Long H."/>
            <person name="Ramasamy R.K."/>
            <person name="Rodriguez J.C."/>
            <person name="Van S.L."/>
            <person name="Yuan L."/>
            <person name="Wang Z."/>
            <person name="Xia Z."/>
            <person name="Xiao L."/>
            <person name="Anderson O.D."/>
            <person name="Ouyang S."/>
            <person name="Liang Y."/>
            <person name="Zimin A.V."/>
            <person name="Pertea G."/>
            <person name="Qi P."/>
            <person name="Bennetzen J.L."/>
            <person name="Dai X."/>
            <person name="Dawson M.W."/>
            <person name="Muller H.G."/>
            <person name="Kugler K."/>
            <person name="Rivarola-Duarte L."/>
            <person name="Spannagl M."/>
            <person name="Mayer K.F.X."/>
            <person name="Lu F.H."/>
            <person name="Bevan M.W."/>
            <person name="Leroy P."/>
            <person name="Li P."/>
            <person name="You F.M."/>
            <person name="Sun Q."/>
            <person name="Liu Z."/>
            <person name="Lyons E."/>
            <person name="Wicker T."/>
            <person name="Salzberg S.L."/>
            <person name="Devos K.M."/>
            <person name="Dvorak J."/>
        </authorList>
    </citation>
    <scope>NUCLEOTIDE SEQUENCE [LARGE SCALE GENOMIC DNA]</scope>
    <source>
        <strain evidence="2">cv. AL8/78</strain>
    </source>
</reference>
<proteinExistence type="predicted"/>
<evidence type="ECO:0000313" key="3">
    <source>
        <dbReference type="Proteomes" id="UP000015105"/>
    </source>
</evidence>
<sequence length="88" mass="9021">IPPKLSAATRSTGLQAAKAFPYGGSAPAPRPPPPAASPPPPPRLRATASLPRAPSPRLPAYSTPTISSPHETPLQRSRSQKRDGGAAI</sequence>
<accession>A0A453B3R9</accession>
<feature type="compositionally biased region" description="Polar residues" evidence="1">
    <location>
        <begin position="62"/>
        <end position="77"/>
    </location>
</feature>
<feature type="region of interest" description="Disordered" evidence="1">
    <location>
        <begin position="1"/>
        <end position="88"/>
    </location>
</feature>
<keyword evidence="3" id="KW-1185">Reference proteome</keyword>
<reference evidence="3" key="2">
    <citation type="journal article" date="2017" name="Nat. Plants">
        <title>The Aegilops tauschii genome reveals multiple impacts of transposons.</title>
        <authorList>
            <person name="Zhao G."/>
            <person name="Zou C."/>
            <person name="Li K."/>
            <person name="Wang K."/>
            <person name="Li T."/>
            <person name="Gao L."/>
            <person name="Zhang X."/>
            <person name="Wang H."/>
            <person name="Yang Z."/>
            <person name="Liu X."/>
            <person name="Jiang W."/>
            <person name="Mao L."/>
            <person name="Kong X."/>
            <person name="Jiao Y."/>
            <person name="Jia J."/>
        </authorList>
    </citation>
    <scope>NUCLEOTIDE SEQUENCE [LARGE SCALE GENOMIC DNA]</scope>
    <source>
        <strain evidence="3">cv. AL8/78</strain>
    </source>
</reference>
<name>A0A453B3R9_AEGTS</name>
<dbReference type="AlphaFoldDB" id="A0A453B3R9"/>
<organism evidence="2 3">
    <name type="scientific">Aegilops tauschii subsp. strangulata</name>
    <name type="common">Goatgrass</name>
    <dbReference type="NCBI Taxonomy" id="200361"/>
    <lineage>
        <taxon>Eukaryota</taxon>
        <taxon>Viridiplantae</taxon>
        <taxon>Streptophyta</taxon>
        <taxon>Embryophyta</taxon>
        <taxon>Tracheophyta</taxon>
        <taxon>Spermatophyta</taxon>
        <taxon>Magnoliopsida</taxon>
        <taxon>Liliopsida</taxon>
        <taxon>Poales</taxon>
        <taxon>Poaceae</taxon>
        <taxon>BOP clade</taxon>
        <taxon>Pooideae</taxon>
        <taxon>Triticodae</taxon>
        <taxon>Triticeae</taxon>
        <taxon>Triticinae</taxon>
        <taxon>Aegilops</taxon>
    </lineage>
</organism>
<evidence type="ECO:0000313" key="2">
    <source>
        <dbReference type="EnsemblPlants" id="AET2Gv20352700.1"/>
    </source>
</evidence>
<evidence type="ECO:0000256" key="1">
    <source>
        <dbReference type="SAM" id="MobiDB-lite"/>
    </source>
</evidence>
<reference evidence="2" key="4">
    <citation type="submission" date="2019-03" db="UniProtKB">
        <authorList>
            <consortium name="EnsemblPlants"/>
        </authorList>
    </citation>
    <scope>IDENTIFICATION</scope>
</reference>
<reference evidence="3" key="1">
    <citation type="journal article" date="2014" name="Science">
        <title>Ancient hybridizations among the ancestral genomes of bread wheat.</title>
        <authorList>
            <consortium name="International Wheat Genome Sequencing Consortium,"/>
            <person name="Marcussen T."/>
            <person name="Sandve S.R."/>
            <person name="Heier L."/>
            <person name="Spannagl M."/>
            <person name="Pfeifer M."/>
            <person name="Jakobsen K.S."/>
            <person name="Wulff B.B."/>
            <person name="Steuernagel B."/>
            <person name="Mayer K.F."/>
            <person name="Olsen O.A."/>
        </authorList>
    </citation>
    <scope>NUCLEOTIDE SEQUENCE [LARGE SCALE GENOMIC DNA]</scope>
    <source>
        <strain evidence="3">cv. AL8/78</strain>
    </source>
</reference>
<reference evidence="2" key="5">
    <citation type="journal article" date="2021" name="G3 (Bethesda)">
        <title>Aegilops tauschii genome assembly Aet v5.0 features greater sequence contiguity and improved annotation.</title>
        <authorList>
            <person name="Wang L."/>
            <person name="Zhu T."/>
            <person name="Rodriguez J.C."/>
            <person name="Deal K.R."/>
            <person name="Dubcovsky J."/>
            <person name="McGuire P.E."/>
            <person name="Lux T."/>
            <person name="Spannagl M."/>
            <person name="Mayer K.F.X."/>
            <person name="Baldrich P."/>
            <person name="Meyers B.C."/>
            <person name="Huo N."/>
            <person name="Gu Y.Q."/>
            <person name="Zhou H."/>
            <person name="Devos K.M."/>
            <person name="Bennetzen J.L."/>
            <person name="Unver T."/>
            <person name="Budak H."/>
            <person name="Gulick P.J."/>
            <person name="Galiba G."/>
            <person name="Kalapos B."/>
            <person name="Nelson D.R."/>
            <person name="Li P."/>
            <person name="You F.M."/>
            <person name="Luo M.C."/>
            <person name="Dvorak J."/>
        </authorList>
    </citation>
    <scope>NUCLEOTIDE SEQUENCE [LARGE SCALE GENOMIC DNA]</scope>
    <source>
        <strain evidence="2">cv. AL8/78</strain>
    </source>
</reference>
<dbReference type="Proteomes" id="UP000015105">
    <property type="component" value="Chromosome 2D"/>
</dbReference>
<dbReference type="EnsemblPlants" id="AET2Gv20352700.1">
    <property type="protein sequence ID" value="AET2Gv20352700.1"/>
    <property type="gene ID" value="AET2Gv20352700"/>
</dbReference>